<dbReference type="EMBL" id="JAWWNJ010000124">
    <property type="protein sequence ID" value="KAK6988270.1"/>
    <property type="molecule type" value="Genomic_DNA"/>
</dbReference>
<evidence type="ECO:0000313" key="2">
    <source>
        <dbReference type="EMBL" id="KAK6988270.1"/>
    </source>
</evidence>
<feature type="chain" id="PRO_5044716788" evidence="1">
    <location>
        <begin position="18"/>
        <end position="77"/>
    </location>
</feature>
<gene>
    <name evidence="3" type="ORF">R3P38DRAFT_3213992</name>
    <name evidence="2" type="ORF">R3P38DRAFT_3229148</name>
</gene>
<evidence type="ECO:0000313" key="3">
    <source>
        <dbReference type="EMBL" id="KAK7006655.1"/>
    </source>
</evidence>
<evidence type="ECO:0000313" key="4">
    <source>
        <dbReference type="Proteomes" id="UP001362999"/>
    </source>
</evidence>
<dbReference type="AlphaFoldDB" id="A0AAW0ACS6"/>
<accession>A0AAW0ACS6</accession>
<evidence type="ECO:0000256" key="1">
    <source>
        <dbReference type="SAM" id="SignalP"/>
    </source>
</evidence>
<feature type="signal peptide" evidence="1">
    <location>
        <begin position="1"/>
        <end position="17"/>
    </location>
</feature>
<protein>
    <submittedName>
        <fullName evidence="3">Uncharacterized protein</fullName>
    </submittedName>
</protein>
<dbReference type="EMBL" id="JAWWNJ010000075">
    <property type="protein sequence ID" value="KAK7006655.1"/>
    <property type="molecule type" value="Genomic_DNA"/>
</dbReference>
<proteinExistence type="predicted"/>
<keyword evidence="1" id="KW-0732">Signal</keyword>
<sequence length="77" mass="8456">MVLLWRVHIALGDLVRAGTPLAAAQDAFMLRVRQEVDKEGAAEAKAVAELRVAEDAEAERWRVEEVGKGLEESPSWG</sequence>
<name>A0AAW0ACS6_9AGAR</name>
<reference evidence="3 4" key="1">
    <citation type="journal article" date="2024" name="J Genomics">
        <title>Draft genome sequencing and assembly of Favolaschia claudopus CIRM-BRFM 2984 isolated from oak limbs.</title>
        <authorList>
            <person name="Navarro D."/>
            <person name="Drula E."/>
            <person name="Chaduli D."/>
            <person name="Cazenave R."/>
            <person name="Ahrendt S."/>
            <person name="Wang J."/>
            <person name="Lipzen A."/>
            <person name="Daum C."/>
            <person name="Barry K."/>
            <person name="Grigoriev I.V."/>
            <person name="Favel A."/>
            <person name="Rosso M.N."/>
            <person name="Martin F."/>
        </authorList>
    </citation>
    <scope>NUCLEOTIDE SEQUENCE [LARGE SCALE GENOMIC DNA]</scope>
    <source>
        <strain evidence="3 4">CIRM-BRFM 2984</strain>
    </source>
</reference>
<organism evidence="3 4">
    <name type="scientific">Favolaschia claudopus</name>
    <dbReference type="NCBI Taxonomy" id="2862362"/>
    <lineage>
        <taxon>Eukaryota</taxon>
        <taxon>Fungi</taxon>
        <taxon>Dikarya</taxon>
        <taxon>Basidiomycota</taxon>
        <taxon>Agaricomycotina</taxon>
        <taxon>Agaricomycetes</taxon>
        <taxon>Agaricomycetidae</taxon>
        <taxon>Agaricales</taxon>
        <taxon>Marasmiineae</taxon>
        <taxon>Mycenaceae</taxon>
        <taxon>Favolaschia</taxon>
    </lineage>
</organism>
<keyword evidence="4" id="KW-1185">Reference proteome</keyword>
<dbReference type="Proteomes" id="UP001362999">
    <property type="component" value="Unassembled WGS sequence"/>
</dbReference>
<comment type="caution">
    <text evidence="3">The sequence shown here is derived from an EMBL/GenBank/DDBJ whole genome shotgun (WGS) entry which is preliminary data.</text>
</comment>